<dbReference type="Gene3D" id="1.10.1200.10">
    <property type="entry name" value="ACP-like"/>
    <property type="match status" value="1"/>
</dbReference>
<dbReference type="SUPFAM" id="SSF47336">
    <property type="entry name" value="ACP-like"/>
    <property type="match status" value="1"/>
</dbReference>
<evidence type="ECO:0000313" key="3">
    <source>
        <dbReference type="Proteomes" id="UP000218595"/>
    </source>
</evidence>
<dbReference type="EMBL" id="AP017423">
    <property type="protein sequence ID" value="BCX66973.1"/>
    <property type="molecule type" value="Genomic_DNA"/>
</dbReference>
<proteinExistence type="predicted"/>
<evidence type="ECO:0000259" key="1">
    <source>
        <dbReference type="PROSITE" id="PS50075"/>
    </source>
</evidence>
<accession>A0ABM7RP32</accession>
<gene>
    <name evidence="2" type="ORF">LAB08_R15970</name>
</gene>
<sequence>MSKEVLAGLEVECKVIKVLSDCCPAVRGRIELGSRLVEDLCVDSISLVEIVMALNDSFGIELSEAGVGEWRTVLDIYVSVRENGWYMG</sequence>
<dbReference type="Proteomes" id="UP000218595">
    <property type="component" value="Chromosome"/>
</dbReference>
<keyword evidence="3" id="KW-1185">Reference proteome</keyword>
<dbReference type="InterPro" id="IPR009081">
    <property type="entry name" value="PP-bd_ACP"/>
</dbReference>
<dbReference type="Pfam" id="PF00550">
    <property type="entry name" value="PP-binding"/>
    <property type="match status" value="1"/>
</dbReference>
<name>A0ABM7RP32_9PSED</name>
<evidence type="ECO:0000313" key="2">
    <source>
        <dbReference type="EMBL" id="BCX66973.1"/>
    </source>
</evidence>
<dbReference type="PROSITE" id="PS50075">
    <property type="entry name" value="CARRIER"/>
    <property type="match status" value="1"/>
</dbReference>
<organism evidence="2 3">
    <name type="scientific">Pseudomonas izuensis</name>
    <dbReference type="NCBI Taxonomy" id="2684212"/>
    <lineage>
        <taxon>Bacteria</taxon>
        <taxon>Pseudomonadati</taxon>
        <taxon>Pseudomonadota</taxon>
        <taxon>Gammaproteobacteria</taxon>
        <taxon>Pseudomonadales</taxon>
        <taxon>Pseudomonadaceae</taxon>
        <taxon>Pseudomonas</taxon>
    </lineage>
</organism>
<protein>
    <recommendedName>
        <fullName evidence="1">Carrier domain-containing protein</fullName>
    </recommendedName>
</protein>
<feature type="domain" description="Carrier" evidence="1">
    <location>
        <begin position="6"/>
        <end position="84"/>
    </location>
</feature>
<reference evidence="2 3" key="1">
    <citation type="submission" date="2016-04" db="EMBL/GenBank/DDBJ databases">
        <title>Complete genome sequence of Pseudomonas sp. LAB-08 isolated from TCE contaminated aquifer soil.</title>
        <authorList>
            <person name="Dohra H."/>
            <person name="Suzuki K."/>
            <person name="Fatma A."/>
            <person name="Inuzuka Y."/>
            <person name="Honjo M."/>
            <person name="Tashiro Y."/>
            <person name="Futamata H."/>
        </authorList>
    </citation>
    <scope>NUCLEOTIDE SEQUENCE [LARGE SCALE GENOMIC DNA]</scope>
    <source>
        <strain evidence="2 3">LAB-08</strain>
    </source>
</reference>
<dbReference type="RefSeq" id="WP_096512730.1">
    <property type="nucleotide sequence ID" value="NZ_AP017423.2"/>
</dbReference>
<dbReference type="InterPro" id="IPR036736">
    <property type="entry name" value="ACP-like_sf"/>
</dbReference>